<evidence type="ECO:0000313" key="2">
    <source>
        <dbReference type="EMBL" id="QOC95439.1"/>
    </source>
</evidence>
<keyword evidence="1" id="KW-0812">Transmembrane</keyword>
<protein>
    <submittedName>
        <fullName evidence="2">Uncharacterized protein</fullName>
    </submittedName>
</protein>
<dbReference type="RefSeq" id="WP_191086558.1">
    <property type="nucleotide sequence ID" value="NZ_CP061723.1"/>
</dbReference>
<accession>A0ABD7B6U4</accession>
<evidence type="ECO:0000256" key="1">
    <source>
        <dbReference type="SAM" id="Phobius"/>
    </source>
</evidence>
<gene>
    <name evidence="2" type="ORF">ID616_14950</name>
</gene>
<dbReference type="AlphaFoldDB" id="A0ABD7B6U4"/>
<dbReference type="Proteomes" id="UP000516786">
    <property type="component" value="Chromosome"/>
</dbReference>
<keyword evidence="1" id="KW-1133">Transmembrane helix</keyword>
<sequence length="62" mass="6679">MNDEKLAAQMAPVLIARLLLLEFLALAFSASLVFEPTGPLPEFTIATLSSAIFQGTHHESAH</sequence>
<name>A0ABD7B6U4_PSEPU</name>
<dbReference type="EMBL" id="CP061723">
    <property type="protein sequence ID" value="QOC95439.1"/>
    <property type="molecule type" value="Genomic_DNA"/>
</dbReference>
<proteinExistence type="predicted"/>
<feature type="transmembrane region" description="Helical" evidence="1">
    <location>
        <begin position="12"/>
        <end position="34"/>
    </location>
</feature>
<reference evidence="2 3" key="1">
    <citation type="submission" date="2020-09" db="EMBL/GenBank/DDBJ databases">
        <title>Co-existence of a novel multidrug-resistance efflux pump with carbapenem resistance gene blaVIM-2 in one megaplasmid in Pseudomonas putida.</title>
        <authorList>
            <person name="Peng K."/>
            <person name="Li R."/>
        </authorList>
    </citation>
    <scope>NUCLEOTIDE SEQUENCE [LARGE SCALE GENOMIC DNA]</scope>
    <source>
        <strain evidence="2 3">ZXPA-20</strain>
    </source>
</reference>
<evidence type="ECO:0000313" key="3">
    <source>
        <dbReference type="Proteomes" id="UP000516786"/>
    </source>
</evidence>
<organism evidence="2 3">
    <name type="scientific">Pseudomonas putida</name>
    <name type="common">Arthrobacter siderocapsulatus</name>
    <dbReference type="NCBI Taxonomy" id="303"/>
    <lineage>
        <taxon>Bacteria</taxon>
        <taxon>Pseudomonadati</taxon>
        <taxon>Pseudomonadota</taxon>
        <taxon>Gammaproteobacteria</taxon>
        <taxon>Pseudomonadales</taxon>
        <taxon>Pseudomonadaceae</taxon>
        <taxon>Pseudomonas</taxon>
    </lineage>
</organism>
<keyword evidence="1" id="KW-0472">Membrane</keyword>